<keyword evidence="3" id="KW-1185">Reference proteome</keyword>
<proteinExistence type="predicted"/>
<dbReference type="PANTHER" id="PTHR10724">
    <property type="entry name" value="30S RIBOSOMAL PROTEIN S1"/>
    <property type="match status" value="1"/>
</dbReference>
<dbReference type="FunFam" id="3.30.420.140:FF:000001">
    <property type="entry name" value="RNA-binding transcriptional accessory protein"/>
    <property type="match status" value="1"/>
</dbReference>
<dbReference type="FunFam" id="1.10.150.310:FF:000001">
    <property type="entry name" value="RNA-binding transcriptional accessory protein"/>
    <property type="match status" value="1"/>
</dbReference>
<dbReference type="InterPro" id="IPR023319">
    <property type="entry name" value="Tex-like_HTH_dom_sf"/>
</dbReference>
<evidence type="ECO:0000313" key="2">
    <source>
        <dbReference type="EMBL" id="SMX54339.1"/>
    </source>
</evidence>
<dbReference type="InterPro" id="IPR032639">
    <property type="entry name" value="Tex_YqgF"/>
</dbReference>
<dbReference type="InterPro" id="IPR012337">
    <property type="entry name" value="RNaseH-like_sf"/>
</dbReference>
<dbReference type="GO" id="GO:0003729">
    <property type="term" value="F:mRNA binding"/>
    <property type="evidence" value="ECO:0007669"/>
    <property type="project" value="TreeGrafter"/>
</dbReference>
<dbReference type="InterPro" id="IPR037027">
    <property type="entry name" value="YqgF/RNaseH-like_dom_sf"/>
</dbReference>
<dbReference type="KEGG" id="abat:CFX1CAM_1274"/>
<dbReference type="Pfam" id="PF12836">
    <property type="entry name" value="HHH_3"/>
    <property type="match status" value="1"/>
</dbReference>
<dbReference type="SUPFAM" id="SSF158832">
    <property type="entry name" value="Tex N-terminal region-like"/>
    <property type="match status" value="1"/>
</dbReference>
<dbReference type="InterPro" id="IPR012340">
    <property type="entry name" value="NA-bd_OB-fold"/>
</dbReference>
<dbReference type="InterPro" id="IPR006641">
    <property type="entry name" value="YqgF/RNaseH-like_dom"/>
</dbReference>
<organism evidence="2 3">
    <name type="scientific">Candidatus Brevifilum fermentans</name>
    <dbReference type="NCBI Taxonomy" id="1986204"/>
    <lineage>
        <taxon>Bacteria</taxon>
        <taxon>Bacillati</taxon>
        <taxon>Chloroflexota</taxon>
        <taxon>Anaerolineae</taxon>
        <taxon>Anaerolineales</taxon>
        <taxon>Anaerolineaceae</taxon>
        <taxon>Candidatus Brevifilum</taxon>
    </lineage>
</organism>
<dbReference type="Gene3D" id="2.40.50.140">
    <property type="entry name" value="Nucleic acid-binding proteins"/>
    <property type="match status" value="1"/>
</dbReference>
<feature type="domain" description="S1 motif" evidence="1">
    <location>
        <begin position="645"/>
        <end position="708"/>
    </location>
</feature>
<dbReference type="SMART" id="SM00316">
    <property type="entry name" value="S1"/>
    <property type="match status" value="1"/>
</dbReference>
<accession>A0A1Y6K6X3</accession>
<evidence type="ECO:0000259" key="1">
    <source>
        <dbReference type="PROSITE" id="PS50126"/>
    </source>
</evidence>
<sequence>MDIIHQLVKILGLPVENIENTVSLLQENNTIPFVARYRKEMTGGLDEESIRRIQSEFSRLNNLEERRQTIIKSINSQGKLTDSLLKQIFATTNLTELEDLYLPYRPKKRTRAMVAREKGLESLADLIIAQPVMDKSIQDFVEPYINNDVPDHQSAISGACDIIAERISDNATIRQGVRAKGLIFGTISSERVEETDDKRKTYALYYQFNQRAKFIQPHQTLALNRGEREKILKVSVTIHERDWLPAIKSVYPSNIRSVFYDALNFAISDGAQRLLLPTIERDIRRSLTEFAEEHAIRIFAKNLHGLLMQPPLADHVVLGIDPGFRTGSKVAVVDPTGKLLTTTTIYPHPPQNRAPEASKLLINLIDTYRVTLIVIGNGTASRETETFIAELIKGYPGLHYLITSEAGASVYSASKQARMEFPDLDVNLRGAVSIARRVQDPLAELVKIDPKSIGVGLYQHDVNQTRLSQALDQVVESVVNAVGVEVNTASVALLSYVAGIGPALAERIISYRDEHGPFQDRSALHVVPGMGPKSFEQSAGFLRIRDGENPLDATAIHPESYVVAEKVLRKIKRACFYDQENWQNTIQKFKETEDLEQLAAVLNTGLPTLLDILDELGRPGRDPREDIPKPILRNDILSINDLSQGMQLTGTIRNIVDFGAFVDLGVNIDGLLHRSKIQQGTNLTVGDVIEVKIISIDLERNRIGLEMKEQLNV</sequence>
<dbReference type="InterPro" id="IPR041692">
    <property type="entry name" value="HHH_9"/>
</dbReference>
<dbReference type="PROSITE" id="PS50126">
    <property type="entry name" value="S1"/>
    <property type="match status" value="1"/>
</dbReference>
<dbReference type="SUPFAM" id="SSF50249">
    <property type="entry name" value="Nucleic acid-binding proteins"/>
    <property type="match status" value="1"/>
</dbReference>
<dbReference type="Pfam" id="PF16921">
    <property type="entry name" value="Tex_YqgF"/>
    <property type="match status" value="1"/>
</dbReference>
<dbReference type="InterPro" id="IPR003029">
    <property type="entry name" value="S1_domain"/>
</dbReference>
<dbReference type="GO" id="GO:0006412">
    <property type="term" value="P:translation"/>
    <property type="evidence" value="ECO:0007669"/>
    <property type="project" value="TreeGrafter"/>
</dbReference>
<dbReference type="Pfam" id="PF09371">
    <property type="entry name" value="Tex_N"/>
    <property type="match status" value="1"/>
</dbReference>
<name>A0A1Y6K6X3_9CHLR</name>
<dbReference type="Pfam" id="PF00575">
    <property type="entry name" value="S1"/>
    <property type="match status" value="1"/>
</dbReference>
<dbReference type="InterPro" id="IPR018974">
    <property type="entry name" value="Tex-like_N"/>
</dbReference>
<dbReference type="Pfam" id="PF22706">
    <property type="entry name" value="Tex_central_region"/>
    <property type="match status" value="1"/>
</dbReference>
<evidence type="ECO:0000313" key="3">
    <source>
        <dbReference type="Proteomes" id="UP000195514"/>
    </source>
</evidence>
<dbReference type="Gene3D" id="1.10.10.650">
    <property type="entry name" value="RuvA domain 2-like"/>
    <property type="match status" value="1"/>
</dbReference>
<dbReference type="Proteomes" id="UP000195514">
    <property type="component" value="Chromosome I"/>
</dbReference>
<dbReference type="OrthoDB" id="9804714at2"/>
<dbReference type="InterPro" id="IPR050437">
    <property type="entry name" value="Ribos_protein_bS1-like"/>
</dbReference>
<protein>
    <recommendedName>
        <fullName evidence="1">S1 motif domain-containing protein</fullName>
    </recommendedName>
</protein>
<dbReference type="SUPFAM" id="SSF47781">
    <property type="entry name" value="RuvA domain 2-like"/>
    <property type="match status" value="2"/>
</dbReference>
<dbReference type="EMBL" id="LT859958">
    <property type="protein sequence ID" value="SMX54339.1"/>
    <property type="molecule type" value="Genomic_DNA"/>
</dbReference>
<dbReference type="SMART" id="SM00732">
    <property type="entry name" value="YqgFc"/>
    <property type="match status" value="1"/>
</dbReference>
<dbReference type="Gene3D" id="1.10.3500.10">
    <property type="entry name" value="Tex N-terminal region-like"/>
    <property type="match status" value="1"/>
</dbReference>
<dbReference type="Gene3D" id="3.30.420.140">
    <property type="entry name" value="YqgF/RNase H-like domain"/>
    <property type="match status" value="1"/>
</dbReference>
<dbReference type="RefSeq" id="WP_087862196.1">
    <property type="nucleotide sequence ID" value="NZ_LT859958.1"/>
</dbReference>
<dbReference type="Pfam" id="PF17674">
    <property type="entry name" value="HHH_9"/>
    <property type="match status" value="1"/>
</dbReference>
<dbReference type="InterPro" id="IPR023323">
    <property type="entry name" value="Tex-like_dom_sf"/>
</dbReference>
<dbReference type="GO" id="GO:0005737">
    <property type="term" value="C:cytoplasm"/>
    <property type="evidence" value="ECO:0007669"/>
    <property type="project" value="UniProtKB-ARBA"/>
</dbReference>
<dbReference type="InterPro" id="IPR010994">
    <property type="entry name" value="RuvA_2-like"/>
</dbReference>
<dbReference type="FunFam" id="1.10.10.650:FF:000001">
    <property type="entry name" value="S1 RNA-binding domain 1"/>
    <property type="match status" value="1"/>
</dbReference>
<dbReference type="GO" id="GO:0006139">
    <property type="term" value="P:nucleobase-containing compound metabolic process"/>
    <property type="evidence" value="ECO:0007669"/>
    <property type="project" value="InterPro"/>
</dbReference>
<gene>
    <name evidence="2" type="ORF">CFX1CAM_1274</name>
</gene>
<dbReference type="Gene3D" id="1.10.150.310">
    <property type="entry name" value="Tex RuvX-like domain-like"/>
    <property type="match status" value="1"/>
</dbReference>
<dbReference type="SUPFAM" id="SSF53098">
    <property type="entry name" value="Ribonuclease H-like"/>
    <property type="match status" value="1"/>
</dbReference>
<dbReference type="FunFam" id="2.40.50.140:FF:000051">
    <property type="entry name" value="RNA-binding transcriptional accessory protein"/>
    <property type="match status" value="1"/>
</dbReference>
<dbReference type="PANTHER" id="PTHR10724:SF10">
    <property type="entry name" value="S1 RNA-BINDING DOMAIN-CONTAINING PROTEIN 1"/>
    <property type="match status" value="1"/>
</dbReference>
<reference evidence="3" key="1">
    <citation type="submission" date="2017-05" db="EMBL/GenBank/DDBJ databases">
        <authorList>
            <person name="Kirkegaard R."/>
            <person name="Mcilroy J S."/>
        </authorList>
    </citation>
    <scope>NUCLEOTIDE SEQUENCE [LARGE SCALE GENOMIC DNA]</scope>
</reference>
<dbReference type="AlphaFoldDB" id="A0A1Y6K6X3"/>
<dbReference type="InterPro" id="IPR055179">
    <property type="entry name" value="Tex-like_central_region"/>
</dbReference>
<dbReference type="GO" id="GO:0003735">
    <property type="term" value="F:structural constituent of ribosome"/>
    <property type="evidence" value="ECO:0007669"/>
    <property type="project" value="TreeGrafter"/>
</dbReference>